<evidence type="ECO:0000256" key="4">
    <source>
        <dbReference type="ARBA" id="ARBA00022692"/>
    </source>
</evidence>
<dbReference type="InterPro" id="IPR029044">
    <property type="entry name" value="Nucleotide-diphossugar_trans"/>
</dbReference>
<dbReference type="EMBL" id="LNQE01001032">
    <property type="protein sequence ID" value="KUG21681.1"/>
    <property type="molecule type" value="Genomic_DNA"/>
</dbReference>
<evidence type="ECO:0000256" key="7">
    <source>
        <dbReference type="ARBA" id="ARBA00023136"/>
    </source>
</evidence>
<evidence type="ECO:0000256" key="5">
    <source>
        <dbReference type="ARBA" id="ARBA00022985"/>
    </source>
</evidence>
<dbReference type="InterPro" id="IPR050256">
    <property type="entry name" value="Glycosyltransferase_2"/>
</dbReference>
<evidence type="ECO:0000256" key="6">
    <source>
        <dbReference type="ARBA" id="ARBA00022989"/>
    </source>
</evidence>
<keyword evidence="5" id="KW-0448">Lipopolysaccharide biosynthesis</keyword>
<accession>A0A0W8FLR5</accession>
<evidence type="ECO:0000256" key="2">
    <source>
        <dbReference type="ARBA" id="ARBA00022676"/>
    </source>
</evidence>
<dbReference type="InterPro" id="IPR001173">
    <property type="entry name" value="Glyco_trans_2-like"/>
</dbReference>
<dbReference type="AlphaFoldDB" id="A0A0W8FLR5"/>
<dbReference type="GO" id="GO:0099621">
    <property type="term" value="F:undecaprenyl-phosphate 4-deoxy-4-formamido-L-arabinose transferase activity"/>
    <property type="evidence" value="ECO:0007669"/>
    <property type="project" value="TreeGrafter"/>
</dbReference>
<name>A0A0W8FLR5_9ZZZZ</name>
<keyword evidence="7" id="KW-0472">Membrane</keyword>
<dbReference type="GO" id="GO:0005886">
    <property type="term" value="C:plasma membrane"/>
    <property type="evidence" value="ECO:0007669"/>
    <property type="project" value="TreeGrafter"/>
</dbReference>
<organism evidence="9">
    <name type="scientific">hydrocarbon metagenome</name>
    <dbReference type="NCBI Taxonomy" id="938273"/>
    <lineage>
        <taxon>unclassified sequences</taxon>
        <taxon>metagenomes</taxon>
        <taxon>ecological metagenomes</taxon>
    </lineage>
</organism>
<keyword evidence="2" id="KW-0328">Glycosyltransferase</keyword>
<gene>
    <name evidence="9" type="ORF">ASZ90_008551</name>
</gene>
<sequence length="219" mass="24491">MFNEAENIGNTIARASALARELTDDYEIIVVDDASTDKSVETVKSIAKKDSHIRIVCLNVNTKMGGAIKEGLKNAAKEVIIYTDSDFPAKEEDIKNALGILRDVDIVTSYSLVIKDRKLIRIIMSKTYNILVQFFFGLNIPDVNGALKIYKKEVLTVINPKSNSPFIHPEIFAEAVKNGFKIKKYGIIFEPRTKGKSSVAKINVIARTISDMLIYKFSR</sequence>
<keyword evidence="1" id="KW-1003">Cell membrane</keyword>
<reference evidence="9" key="1">
    <citation type="journal article" date="2015" name="Proc. Natl. Acad. Sci. U.S.A.">
        <title>Networks of energetic and metabolic interactions define dynamics in microbial communities.</title>
        <authorList>
            <person name="Embree M."/>
            <person name="Liu J.K."/>
            <person name="Al-Bassam M.M."/>
            <person name="Zengler K."/>
        </authorList>
    </citation>
    <scope>NUCLEOTIDE SEQUENCE</scope>
</reference>
<dbReference type="PANTHER" id="PTHR48090">
    <property type="entry name" value="UNDECAPRENYL-PHOSPHATE 4-DEOXY-4-FORMAMIDO-L-ARABINOSE TRANSFERASE-RELATED"/>
    <property type="match status" value="1"/>
</dbReference>
<evidence type="ECO:0000256" key="1">
    <source>
        <dbReference type="ARBA" id="ARBA00022475"/>
    </source>
</evidence>
<dbReference type="GO" id="GO:0009103">
    <property type="term" value="P:lipopolysaccharide biosynthetic process"/>
    <property type="evidence" value="ECO:0007669"/>
    <property type="project" value="UniProtKB-KW"/>
</dbReference>
<comment type="caution">
    <text evidence="9">The sequence shown here is derived from an EMBL/GenBank/DDBJ whole genome shotgun (WGS) entry which is preliminary data.</text>
</comment>
<dbReference type="SUPFAM" id="SSF53448">
    <property type="entry name" value="Nucleotide-diphospho-sugar transferases"/>
    <property type="match status" value="1"/>
</dbReference>
<feature type="domain" description="Glycosyltransferase 2-like" evidence="8">
    <location>
        <begin position="2"/>
        <end position="155"/>
    </location>
</feature>
<dbReference type="Pfam" id="PF00535">
    <property type="entry name" value="Glycos_transf_2"/>
    <property type="match status" value="1"/>
</dbReference>
<evidence type="ECO:0000259" key="8">
    <source>
        <dbReference type="Pfam" id="PF00535"/>
    </source>
</evidence>
<evidence type="ECO:0000256" key="3">
    <source>
        <dbReference type="ARBA" id="ARBA00022679"/>
    </source>
</evidence>
<dbReference type="PANTHER" id="PTHR48090:SF3">
    <property type="entry name" value="UNDECAPRENYL-PHOSPHATE 4-DEOXY-4-FORMAMIDO-L-ARABINOSE TRANSFERASE"/>
    <property type="match status" value="1"/>
</dbReference>
<protein>
    <submittedName>
        <fullName evidence="9">Glycosyl transferase, family 2</fullName>
    </submittedName>
</protein>
<keyword evidence="4" id="KW-0812">Transmembrane</keyword>
<evidence type="ECO:0000313" key="9">
    <source>
        <dbReference type="EMBL" id="KUG21681.1"/>
    </source>
</evidence>
<dbReference type="Gene3D" id="3.90.550.10">
    <property type="entry name" value="Spore Coat Polysaccharide Biosynthesis Protein SpsA, Chain A"/>
    <property type="match status" value="1"/>
</dbReference>
<proteinExistence type="predicted"/>
<keyword evidence="6" id="KW-1133">Transmembrane helix</keyword>
<keyword evidence="3 9" id="KW-0808">Transferase</keyword>